<reference evidence="2" key="1">
    <citation type="submission" date="2017-03" db="EMBL/GenBank/DDBJ databases">
        <authorList>
            <person name="Lund M.B."/>
        </authorList>
    </citation>
    <scope>NUCLEOTIDE SEQUENCE [LARGE SCALE GENOMIC DNA]</scope>
</reference>
<protein>
    <submittedName>
        <fullName evidence="1">Uncharacterized protein</fullName>
    </submittedName>
</protein>
<dbReference type="Proteomes" id="UP000219994">
    <property type="component" value="Unassembled WGS sequence"/>
</dbReference>
<dbReference type="EMBL" id="NAEP01000042">
    <property type="protein sequence ID" value="PDQ34968.1"/>
    <property type="molecule type" value="Genomic_DNA"/>
</dbReference>
<evidence type="ECO:0000313" key="2">
    <source>
        <dbReference type="Proteomes" id="UP000219994"/>
    </source>
</evidence>
<accession>A0A2A6FQM1</accession>
<comment type="caution">
    <text evidence="1">The sequence shown here is derived from an EMBL/GenBank/DDBJ whole genome shotgun (WGS) entry which is preliminary data.</text>
</comment>
<proteinExistence type="predicted"/>
<evidence type="ECO:0000313" key="1">
    <source>
        <dbReference type="EMBL" id="PDQ34968.1"/>
    </source>
</evidence>
<dbReference type="AlphaFoldDB" id="A0A2A6FQM1"/>
<organism evidence="1 2">
    <name type="scientific">Candidatus Lumbricidiphila eiseniae</name>
    <dbReference type="NCBI Taxonomy" id="1969409"/>
    <lineage>
        <taxon>Bacteria</taxon>
        <taxon>Bacillati</taxon>
        <taxon>Actinomycetota</taxon>
        <taxon>Actinomycetes</taxon>
        <taxon>Micrococcales</taxon>
        <taxon>Microbacteriaceae</taxon>
        <taxon>Candidatus Lumbricidiphila</taxon>
    </lineage>
</organism>
<sequence length="241" mass="26421">MIAATVNCHNVEVKTNRIVELGLDQVVFWDKDFKLLGSFDVNSIAASIARSSIHSVSVSDDGSFIVRWTALDTGEHLDPSNVLCCGTKSAELALRWDGYIILPGTPTYYNASQVVAKFVEAVTAGKPVSFDVARPQAVELLKEVIDQGATFDTSLIRCSEVNFSYDPSYPNSVDPDLVGFEYGTDGRSCEIPATNKERVGGRTLVKATFHVNHLGWNYYRVTSGDIETDTLKDYPSRPSTP</sequence>
<gene>
    <name evidence="1" type="ORF">B5766_08235</name>
</gene>
<name>A0A2A6FQM1_9MICO</name>